<organism evidence="1">
    <name type="scientific">Fusarium oxysporum f. sp. melonis 26406</name>
    <dbReference type="NCBI Taxonomy" id="1089452"/>
    <lineage>
        <taxon>Eukaryota</taxon>
        <taxon>Fungi</taxon>
        <taxon>Dikarya</taxon>
        <taxon>Ascomycota</taxon>
        <taxon>Pezizomycotina</taxon>
        <taxon>Sordariomycetes</taxon>
        <taxon>Hypocreomycetidae</taxon>
        <taxon>Hypocreales</taxon>
        <taxon>Nectriaceae</taxon>
        <taxon>Fusarium</taxon>
        <taxon>Fusarium oxysporum species complex</taxon>
    </lineage>
</organism>
<gene>
    <name evidence="1" type="ORF">FOMG_17349</name>
</gene>
<dbReference type="HOGENOM" id="CLU_3106428_0_0_1"/>
<dbReference type="AlphaFoldDB" id="W9Z3Z1"/>
<dbReference type="VEuPathDB" id="FungiDB:FOMG_17349"/>
<evidence type="ECO:0000313" key="1">
    <source>
        <dbReference type="EMBL" id="EXK26070.1"/>
    </source>
</evidence>
<dbReference type="EMBL" id="JH659372">
    <property type="protein sequence ID" value="EXK26070.1"/>
    <property type="molecule type" value="Genomic_DNA"/>
</dbReference>
<sequence>MKPTIHPMSVRDASTSYQSTSLLLTVRTKDAISAGDTASTNTLLSLGHIAL</sequence>
<accession>W9Z3Z1</accession>
<reference evidence="1" key="1">
    <citation type="submission" date="2012-04" db="EMBL/GenBank/DDBJ databases">
        <title>The Genome Sequence of Fusarium oxysporum melonis.</title>
        <authorList>
            <consortium name="The Broad Institute Genome Sequencing Platform"/>
            <person name="Ma L.-J."/>
            <person name="Gale L.R."/>
            <person name="Schwartz D.C."/>
            <person name="Zhou S."/>
            <person name="Corby-Kistler H."/>
            <person name="Young S.K."/>
            <person name="Zeng Q."/>
            <person name="Gargeya S."/>
            <person name="Fitzgerald M."/>
            <person name="Haas B."/>
            <person name="Abouelleil A."/>
            <person name="Alvarado L."/>
            <person name="Arachchi H.M."/>
            <person name="Berlin A."/>
            <person name="Brown A."/>
            <person name="Chapman S.B."/>
            <person name="Chen Z."/>
            <person name="Dunbar C."/>
            <person name="Freedman E."/>
            <person name="Gearin G."/>
            <person name="Goldberg J."/>
            <person name="Griggs A."/>
            <person name="Gujja S."/>
            <person name="Heiman D."/>
            <person name="Howarth C."/>
            <person name="Larson L."/>
            <person name="Lui A."/>
            <person name="MacDonald P.J.P."/>
            <person name="Montmayeur A."/>
            <person name="Murphy C."/>
            <person name="Neiman D."/>
            <person name="Pearson M."/>
            <person name="Priest M."/>
            <person name="Roberts A."/>
            <person name="Saif S."/>
            <person name="Shea T."/>
            <person name="Shenoy N."/>
            <person name="Sisk P."/>
            <person name="Stolte C."/>
            <person name="Sykes S."/>
            <person name="Wortman J."/>
            <person name="Nusbaum C."/>
            <person name="Birren B."/>
        </authorList>
    </citation>
    <scope>NUCLEOTIDE SEQUENCE</scope>
    <source>
        <strain evidence="1">26406</strain>
    </source>
</reference>
<reference evidence="1" key="2">
    <citation type="submission" date="2012-05" db="EMBL/GenBank/DDBJ databases">
        <title>Annotation of the Genome Sequence of Fusarium oxysporum f. sp. melonis 26406.</title>
        <authorList>
            <consortium name="The Broad Institute Genomics Platform"/>
            <person name="Ma L.-J."/>
            <person name="Corby-Kistler H."/>
            <person name="Broz K."/>
            <person name="Gale L.R."/>
            <person name="Jonkers W."/>
            <person name="O'Donnell K."/>
            <person name="Ploetz R."/>
            <person name="Steinberg C."/>
            <person name="Schwartz D.C."/>
            <person name="VanEtten H."/>
            <person name="Zhou S."/>
            <person name="Young S.K."/>
            <person name="Zeng Q."/>
            <person name="Gargeya S."/>
            <person name="Fitzgerald M."/>
            <person name="Abouelleil A."/>
            <person name="Alvarado L."/>
            <person name="Chapman S.B."/>
            <person name="Gainer-Dewar J."/>
            <person name="Goldberg J."/>
            <person name="Griggs A."/>
            <person name="Gujja S."/>
            <person name="Hansen M."/>
            <person name="Howarth C."/>
            <person name="Imamovic A."/>
            <person name="Ireland A."/>
            <person name="Larimer J."/>
            <person name="McCowan C."/>
            <person name="Murphy C."/>
            <person name="Pearson M."/>
            <person name="Poon T.W."/>
            <person name="Priest M."/>
            <person name="Roberts A."/>
            <person name="Saif S."/>
            <person name="Shea T."/>
            <person name="Sykes S."/>
            <person name="Wortman J."/>
            <person name="Nusbaum C."/>
            <person name="Birren B."/>
        </authorList>
    </citation>
    <scope>NUCLEOTIDE SEQUENCE</scope>
    <source>
        <strain evidence="1">26406</strain>
    </source>
</reference>
<dbReference type="Proteomes" id="UP000030703">
    <property type="component" value="Unassembled WGS sequence"/>
</dbReference>
<proteinExistence type="predicted"/>
<protein>
    <submittedName>
        <fullName evidence="1">Uncharacterized protein</fullName>
    </submittedName>
</protein>
<name>W9Z3Z1_FUSOX</name>